<name>A0A1E3P289_WICAA</name>
<sequence>MRFYVQHNTNITVLKMDFDEVLNLEEQFYKEGFEEGQAESTKKSFLEGKEYGLQAAFQKYVFVGQVQGIVDLLVEGFGGELSGQAKSQLDQIVVLIDSIKTDNDYGNVVESEKIITKIRNKVRILM</sequence>
<evidence type="ECO:0000313" key="3">
    <source>
        <dbReference type="EMBL" id="ODQ59370.1"/>
    </source>
</evidence>
<dbReference type="STRING" id="683960.A0A1E3P289"/>
<dbReference type="InterPro" id="IPR019191">
    <property type="entry name" value="Essential_protein_Yae1_N"/>
</dbReference>
<protein>
    <recommendedName>
        <fullName evidence="2">Essential protein Yae1 N-terminal domain-containing protein</fullName>
    </recommendedName>
</protein>
<proteinExistence type="inferred from homology"/>
<feature type="non-terminal residue" evidence="3">
    <location>
        <position position="126"/>
    </location>
</feature>
<gene>
    <name evidence="3" type="ORF">WICANDRAFT_44830</name>
</gene>
<dbReference type="PANTHER" id="PTHR28532">
    <property type="entry name" value="GEO13458P1"/>
    <property type="match status" value="1"/>
</dbReference>
<dbReference type="Pfam" id="PF09811">
    <property type="entry name" value="Yae1_N"/>
    <property type="match status" value="1"/>
</dbReference>
<accession>A0A1E3P289</accession>
<dbReference type="OrthoDB" id="48036at2759"/>
<dbReference type="InterPro" id="IPR052436">
    <property type="entry name" value="LTO1_adapter"/>
</dbReference>
<evidence type="ECO:0000256" key="1">
    <source>
        <dbReference type="ARBA" id="ARBA00038090"/>
    </source>
</evidence>
<keyword evidence="4" id="KW-1185">Reference proteome</keyword>
<dbReference type="Proteomes" id="UP000094112">
    <property type="component" value="Unassembled WGS sequence"/>
</dbReference>
<dbReference type="EMBL" id="KV454211">
    <property type="protein sequence ID" value="ODQ59370.1"/>
    <property type="molecule type" value="Genomic_DNA"/>
</dbReference>
<comment type="similarity">
    <text evidence="1">Belongs to the LTO1 family.</text>
</comment>
<feature type="domain" description="Essential protein Yae1 N-terminal" evidence="2">
    <location>
        <begin position="32"/>
        <end position="70"/>
    </location>
</feature>
<dbReference type="AlphaFoldDB" id="A0A1E3P289"/>
<dbReference type="RefSeq" id="XP_019038577.1">
    <property type="nucleotide sequence ID" value="XM_019182583.1"/>
</dbReference>
<reference evidence="3 4" key="1">
    <citation type="journal article" date="2016" name="Proc. Natl. Acad. Sci. U.S.A.">
        <title>Comparative genomics of biotechnologically important yeasts.</title>
        <authorList>
            <person name="Riley R."/>
            <person name="Haridas S."/>
            <person name="Wolfe K.H."/>
            <person name="Lopes M.R."/>
            <person name="Hittinger C.T."/>
            <person name="Goeker M."/>
            <person name="Salamov A.A."/>
            <person name="Wisecaver J.H."/>
            <person name="Long T.M."/>
            <person name="Calvey C.H."/>
            <person name="Aerts A.L."/>
            <person name="Barry K.W."/>
            <person name="Choi C."/>
            <person name="Clum A."/>
            <person name="Coughlan A.Y."/>
            <person name="Deshpande S."/>
            <person name="Douglass A.P."/>
            <person name="Hanson S.J."/>
            <person name="Klenk H.-P."/>
            <person name="LaButti K.M."/>
            <person name="Lapidus A."/>
            <person name="Lindquist E.A."/>
            <person name="Lipzen A.M."/>
            <person name="Meier-Kolthoff J.P."/>
            <person name="Ohm R.A."/>
            <person name="Otillar R.P."/>
            <person name="Pangilinan J.L."/>
            <person name="Peng Y."/>
            <person name="Rokas A."/>
            <person name="Rosa C.A."/>
            <person name="Scheuner C."/>
            <person name="Sibirny A.A."/>
            <person name="Slot J.C."/>
            <person name="Stielow J.B."/>
            <person name="Sun H."/>
            <person name="Kurtzman C.P."/>
            <person name="Blackwell M."/>
            <person name="Grigoriev I.V."/>
            <person name="Jeffries T.W."/>
        </authorList>
    </citation>
    <scope>NUCLEOTIDE SEQUENCE [LARGE SCALE GENOMIC DNA]</scope>
    <source>
        <strain evidence="4">ATCC 58044 / CBS 1984 / NCYC 433 / NRRL Y-366-8</strain>
    </source>
</reference>
<evidence type="ECO:0000313" key="4">
    <source>
        <dbReference type="Proteomes" id="UP000094112"/>
    </source>
</evidence>
<evidence type="ECO:0000259" key="2">
    <source>
        <dbReference type="Pfam" id="PF09811"/>
    </source>
</evidence>
<dbReference type="GeneID" id="30199829"/>
<dbReference type="PANTHER" id="PTHR28532:SF1">
    <property type="entry name" value="ORAL CANCER OVEREXPRESSED 1"/>
    <property type="match status" value="1"/>
</dbReference>
<organism evidence="3 4">
    <name type="scientific">Wickerhamomyces anomalus (strain ATCC 58044 / CBS 1984 / NCYC 433 / NRRL Y-366-8)</name>
    <name type="common">Yeast</name>
    <name type="synonym">Hansenula anomala</name>
    <dbReference type="NCBI Taxonomy" id="683960"/>
    <lineage>
        <taxon>Eukaryota</taxon>
        <taxon>Fungi</taxon>
        <taxon>Dikarya</taxon>
        <taxon>Ascomycota</taxon>
        <taxon>Saccharomycotina</taxon>
        <taxon>Saccharomycetes</taxon>
        <taxon>Phaffomycetales</taxon>
        <taxon>Wickerhamomycetaceae</taxon>
        <taxon>Wickerhamomyces</taxon>
    </lineage>
</organism>